<reference evidence="4" key="1">
    <citation type="submission" date="2017-02" db="UniProtKB">
        <authorList>
            <consortium name="WormBaseParasite"/>
        </authorList>
    </citation>
    <scope>IDENTIFICATION</scope>
</reference>
<name>A0A0R3TUU6_RODNA</name>
<evidence type="ECO:0000313" key="3">
    <source>
        <dbReference type="Proteomes" id="UP000278807"/>
    </source>
</evidence>
<protein>
    <submittedName>
        <fullName evidence="2 4">Uncharacterized protein</fullName>
    </submittedName>
</protein>
<gene>
    <name evidence="2" type="ORF">HNAJ_LOCUS11545</name>
</gene>
<keyword evidence="3" id="KW-1185">Reference proteome</keyword>
<feature type="chain" id="PRO_5043132095" evidence="1">
    <location>
        <begin position="18"/>
        <end position="85"/>
    </location>
</feature>
<evidence type="ECO:0000313" key="2">
    <source>
        <dbReference type="EMBL" id="VDO10689.1"/>
    </source>
</evidence>
<evidence type="ECO:0000256" key="1">
    <source>
        <dbReference type="SAM" id="SignalP"/>
    </source>
</evidence>
<dbReference type="EMBL" id="UZAE01013634">
    <property type="protein sequence ID" value="VDO10689.1"/>
    <property type="molecule type" value="Genomic_DNA"/>
</dbReference>
<evidence type="ECO:0000313" key="4">
    <source>
        <dbReference type="WBParaSite" id="HNAJ_0001155501-mRNA-1"/>
    </source>
</evidence>
<reference evidence="2 3" key="2">
    <citation type="submission" date="2018-11" db="EMBL/GenBank/DDBJ databases">
        <authorList>
            <consortium name="Pathogen Informatics"/>
        </authorList>
    </citation>
    <scope>NUCLEOTIDE SEQUENCE [LARGE SCALE GENOMIC DNA]</scope>
</reference>
<accession>A0A0R3TUU6</accession>
<dbReference type="AlphaFoldDB" id="A0A0R3TUU6"/>
<dbReference type="Proteomes" id="UP000278807">
    <property type="component" value="Unassembled WGS sequence"/>
</dbReference>
<keyword evidence="1" id="KW-0732">Signal</keyword>
<sequence length="85" mass="9761">MIVALLILGFLAVDSFSLRVEQNPPSHPQAEDDYDLHDDLRFIHALKRRSGYILVPEEELAALLAEERRLKRSRSPIFHGLLGKR</sequence>
<organism evidence="4">
    <name type="scientific">Rodentolepis nana</name>
    <name type="common">Dwarf tapeworm</name>
    <name type="synonym">Hymenolepis nana</name>
    <dbReference type="NCBI Taxonomy" id="102285"/>
    <lineage>
        <taxon>Eukaryota</taxon>
        <taxon>Metazoa</taxon>
        <taxon>Spiralia</taxon>
        <taxon>Lophotrochozoa</taxon>
        <taxon>Platyhelminthes</taxon>
        <taxon>Cestoda</taxon>
        <taxon>Eucestoda</taxon>
        <taxon>Cyclophyllidea</taxon>
        <taxon>Hymenolepididae</taxon>
        <taxon>Rodentolepis</taxon>
    </lineage>
</organism>
<dbReference type="WBParaSite" id="HNAJ_0001155501-mRNA-1">
    <property type="protein sequence ID" value="HNAJ_0001155501-mRNA-1"/>
    <property type="gene ID" value="HNAJ_0001155501"/>
</dbReference>
<proteinExistence type="predicted"/>
<feature type="signal peptide" evidence="1">
    <location>
        <begin position="1"/>
        <end position="17"/>
    </location>
</feature>